<reference evidence="2" key="1">
    <citation type="submission" date="2019-03" db="EMBL/GenBank/DDBJ databases">
        <title>Single cell metagenomics reveals metabolic interactions within the superorganism composed of flagellate Streblomastix strix and complex community of Bacteroidetes bacteria on its surface.</title>
        <authorList>
            <person name="Treitli S.C."/>
            <person name="Kolisko M."/>
            <person name="Husnik F."/>
            <person name="Keeling P."/>
            <person name="Hampl V."/>
        </authorList>
    </citation>
    <scope>NUCLEOTIDE SEQUENCE</scope>
    <source>
        <strain evidence="2">STM</strain>
    </source>
</reference>
<dbReference type="InterPro" id="IPR011047">
    <property type="entry name" value="Quinoprotein_ADH-like_sf"/>
</dbReference>
<comment type="caution">
    <text evidence="2">The sequence shown here is derived from an EMBL/GenBank/DDBJ whole genome shotgun (WGS) entry which is preliminary data.</text>
</comment>
<dbReference type="EMBL" id="SNRY01000400">
    <property type="protein sequence ID" value="KAA6341282.1"/>
    <property type="molecule type" value="Genomic_DNA"/>
</dbReference>
<evidence type="ECO:0000259" key="1">
    <source>
        <dbReference type="PROSITE" id="PS50093"/>
    </source>
</evidence>
<dbReference type="Gene3D" id="2.130.10.10">
    <property type="entry name" value="YVTN repeat-like/Quinoprotein amine dehydrogenase"/>
    <property type="match status" value="1"/>
</dbReference>
<gene>
    <name evidence="2" type="ORF">EZS27_010906</name>
</gene>
<organism evidence="2">
    <name type="scientific">termite gut metagenome</name>
    <dbReference type="NCBI Taxonomy" id="433724"/>
    <lineage>
        <taxon>unclassified sequences</taxon>
        <taxon>metagenomes</taxon>
        <taxon>organismal metagenomes</taxon>
    </lineage>
</organism>
<dbReference type="InterPro" id="IPR035986">
    <property type="entry name" value="PKD_dom_sf"/>
</dbReference>
<dbReference type="PANTHER" id="PTHR34512">
    <property type="entry name" value="CELL SURFACE PROTEIN"/>
    <property type="match status" value="1"/>
</dbReference>
<feature type="domain" description="PKD" evidence="1">
    <location>
        <begin position="30"/>
        <end position="110"/>
    </location>
</feature>
<dbReference type="Pfam" id="PF18911">
    <property type="entry name" value="PKD_4"/>
    <property type="match status" value="1"/>
</dbReference>
<dbReference type="AlphaFoldDB" id="A0A5J4S659"/>
<dbReference type="SUPFAM" id="SSF50998">
    <property type="entry name" value="Quinoprotein alcohol dehydrogenase-like"/>
    <property type="match status" value="1"/>
</dbReference>
<dbReference type="Gene3D" id="2.40.10.480">
    <property type="match status" value="1"/>
</dbReference>
<dbReference type="InterPro" id="IPR000601">
    <property type="entry name" value="PKD_dom"/>
</dbReference>
<protein>
    <submittedName>
        <fullName evidence="2">Desiccation/radiation resistance protein</fullName>
    </submittedName>
</protein>
<dbReference type="InterPro" id="IPR002372">
    <property type="entry name" value="PQQ_rpt_dom"/>
</dbReference>
<dbReference type="InterPro" id="IPR018391">
    <property type="entry name" value="PQQ_b-propeller_rpt"/>
</dbReference>
<dbReference type="Gene3D" id="2.60.40.10">
    <property type="entry name" value="Immunoglobulins"/>
    <property type="match status" value="1"/>
</dbReference>
<dbReference type="SUPFAM" id="SSF49299">
    <property type="entry name" value="PKD domain"/>
    <property type="match status" value="1"/>
</dbReference>
<dbReference type="InterPro" id="IPR013783">
    <property type="entry name" value="Ig-like_fold"/>
</dbReference>
<dbReference type="Pfam" id="PF13360">
    <property type="entry name" value="PQQ_2"/>
    <property type="match status" value="1"/>
</dbReference>
<proteinExistence type="predicted"/>
<accession>A0A5J4S659</accession>
<dbReference type="PROSITE" id="PS50093">
    <property type="entry name" value="PKD"/>
    <property type="match status" value="1"/>
</dbReference>
<dbReference type="SMART" id="SM00089">
    <property type="entry name" value="PKD"/>
    <property type="match status" value="1"/>
</dbReference>
<evidence type="ECO:0000313" key="2">
    <source>
        <dbReference type="EMBL" id="KAA6341282.1"/>
    </source>
</evidence>
<dbReference type="PANTHER" id="PTHR34512:SF30">
    <property type="entry name" value="OUTER MEMBRANE PROTEIN ASSEMBLY FACTOR BAMB"/>
    <property type="match status" value="1"/>
</dbReference>
<sequence>MKLKHILFGLLSVFTLSFSSCSEDENEAALIAKFSLEDKTFYANESILLTNETSGGSGSYTFVWELGDGTTSTEKNPTVVYTTNGTYSVKLIATDSKGKSAVAQKVVVVEPEPIPSVGNLTLKWVSSVALGEIRSVTPAISDDNFIYMTSEDHTLRKFNAATGQQVWGFDLWTTADGAAPEGRTLSSPSIDAYNGVIYVGTGESSGKVGRVYAINPDGSKKWVVAGDANTGFWNKGNAATPRINYLTCPMDENYVYMGNGGSTGSVIAVSKNTGVRQGYVTNATGDGGPAGGVSGGLVITKSKTLIWVGQNNGLFGVPASDLAAGGNTTWTWNLYTAAPNKTSEYPNGSPAIGDNGTIYVGATFAANDNRVLAFTAEGVTVWETQLGEVGKLDQGGVVIAADGTVIISLKRAEGESNGGIVALNPADGSIKWQYGIPEDVSGTAAIDQAGNIHFGTQHGNYYVIKVNGSNAELVVKRDIAALIAESGNTGWSAETGRIWSSPTIGDDGVIYIGITNTNDNAKSALVALIDPGITGVADSAWPMRGQNRKHTNTQK</sequence>
<name>A0A5J4S659_9ZZZZ</name>
<dbReference type="InterPro" id="IPR015943">
    <property type="entry name" value="WD40/YVTN_repeat-like_dom_sf"/>
</dbReference>
<dbReference type="CDD" id="cd00146">
    <property type="entry name" value="PKD"/>
    <property type="match status" value="1"/>
</dbReference>
<dbReference type="PROSITE" id="PS51257">
    <property type="entry name" value="PROKAR_LIPOPROTEIN"/>
    <property type="match status" value="1"/>
</dbReference>
<dbReference type="InterPro" id="IPR022409">
    <property type="entry name" value="PKD/Chitinase_dom"/>
</dbReference>
<dbReference type="SMART" id="SM00564">
    <property type="entry name" value="PQQ"/>
    <property type="match status" value="4"/>
</dbReference>